<keyword evidence="1" id="KW-0805">Transcription regulation</keyword>
<comment type="caution">
    <text evidence="6">The sequence shown here is derived from an EMBL/GenBank/DDBJ whole genome shotgun (WGS) entry which is preliminary data.</text>
</comment>
<dbReference type="SUPFAM" id="SSF88659">
    <property type="entry name" value="Sigma3 and sigma4 domains of RNA polymerase sigma factors"/>
    <property type="match status" value="1"/>
</dbReference>
<dbReference type="InterPro" id="IPR036388">
    <property type="entry name" value="WH-like_DNA-bd_sf"/>
</dbReference>
<organism evidence="6 7">
    <name type="scientific">Nocardioides hankookensis</name>
    <dbReference type="NCBI Taxonomy" id="443157"/>
    <lineage>
        <taxon>Bacteria</taxon>
        <taxon>Bacillati</taxon>
        <taxon>Actinomycetota</taxon>
        <taxon>Actinomycetes</taxon>
        <taxon>Propionibacteriales</taxon>
        <taxon>Nocardioidaceae</taxon>
        <taxon>Nocardioides</taxon>
    </lineage>
</organism>
<name>A0ABW1LK76_9ACTN</name>
<dbReference type="RefSeq" id="WP_379154194.1">
    <property type="nucleotide sequence ID" value="NZ_JBHSRJ010000004.1"/>
</dbReference>
<keyword evidence="2" id="KW-0731">Sigma factor</keyword>
<sequence length="217" mass="23653">MSREMEQDATGHLSAQELALESVPMVEWIVGQVVARVPRSVQRDDLQSAGLVALTEAAEAYEPEVDGAFEVYAAARIRSALLDVVIASQTEAPVDRMPVDPTVPAEPADVEDRMVTLREAVGELSERHRQVVGRYFLDEAPVSGIADELGMAEAQVVQLRTEALMLLRDALAACTDEAAEPVQRDAARRAMYAALASRRNLVQASSMPDTRQLRLEA</sequence>
<dbReference type="Proteomes" id="UP001596135">
    <property type="component" value="Unassembled WGS sequence"/>
</dbReference>
<evidence type="ECO:0000256" key="3">
    <source>
        <dbReference type="ARBA" id="ARBA00023125"/>
    </source>
</evidence>
<evidence type="ECO:0000259" key="5">
    <source>
        <dbReference type="Pfam" id="PF04545"/>
    </source>
</evidence>
<evidence type="ECO:0000256" key="1">
    <source>
        <dbReference type="ARBA" id="ARBA00023015"/>
    </source>
</evidence>
<dbReference type="InterPro" id="IPR007630">
    <property type="entry name" value="RNA_pol_sigma70_r4"/>
</dbReference>
<dbReference type="Pfam" id="PF04545">
    <property type="entry name" value="Sigma70_r4"/>
    <property type="match status" value="1"/>
</dbReference>
<evidence type="ECO:0000313" key="6">
    <source>
        <dbReference type="EMBL" id="MFC6043815.1"/>
    </source>
</evidence>
<dbReference type="PANTHER" id="PTHR30385">
    <property type="entry name" value="SIGMA FACTOR F FLAGELLAR"/>
    <property type="match status" value="1"/>
</dbReference>
<keyword evidence="3" id="KW-0238">DNA-binding</keyword>
<dbReference type="SUPFAM" id="SSF88946">
    <property type="entry name" value="Sigma2 domain of RNA polymerase sigma factors"/>
    <property type="match status" value="1"/>
</dbReference>
<dbReference type="EMBL" id="JBHSRJ010000004">
    <property type="protein sequence ID" value="MFC6043815.1"/>
    <property type="molecule type" value="Genomic_DNA"/>
</dbReference>
<keyword evidence="4" id="KW-0804">Transcription</keyword>
<dbReference type="InterPro" id="IPR013324">
    <property type="entry name" value="RNA_pol_sigma_r3/r4-like"/>
</dbReference>
<proteinExistence type="predicted"/>
<reference evidence="7" key="1">
    <citation type="journal article" date="2019" name="Int. J. Syst. Evol. Microbiol.">
        <title>The Global Catalogue of Microorganisms (GCM) 10K type strain sequencing project: providing services to taxonomists for standard genome sequencing and annotation.</title>
        <authorList>
            <consortium name="The Broad Institute Genomics Platform"/>
            <consortium name="The Broad Institute Genome Sequencing Center for Infectious Disease"/>
            <person name="Wu L."/>
            <person name="Ma J."/>
        </authorList>
    </citation>
    <scope>NUCLEOTIDE SEQUENCE [LARGE SCALE GENOMIC DNA]</scope>
    <source>
        <strain evidence="7">CCUG 54522</strain>
    </source>
</reference>
<dbReference type="InterPro" id="IPR013325">
    <property type="entry name" value="RNA_pol_sigma_r2"/>
</dbReference>
<dbReference type="Gene3D" id="1.10.1740.10">
    <property type="match status" value="1"/>
</dbReference>
<evidence type="ECO:0000313" key="7">
    <source>
        <dbReference type="Proteomes" id="UP001596135"/>
    </source>
</evidence>
<evidence type="ECO:0000256" key="4">
    <source>
        <dbReference type="ARBA" id="ARBA00023163"/>
    </source>
</evidence>
<gene>
    <name evidence="6" type="ORF">ACFPYL_12045</name>
</gene>
<dbReference type="InterPro" id="IPR014284">
    <property type="entry name" value="RNA_pol_sigma-70_dom"/>
</dbReference>
<evidence type="ECO:0000256" key="2">
    <source>
        <dbReference type="ARBA" id="ARBA00023082"/>
    </source>
</evidence>
<protein>
    <submittedName>
        <fullName evidence="6">Sigma-70 family RNA polymerase sigma factor</fullName>
    </submittedName>
</protein>
<dbReference type="Gene3D" id="1.10.10.10">
    <property type="entry name" value="Winged helix-like DNA-binding domain superfamily/Winged helix DNA-binding domain"/>
    <property type="match status" value="1"/>
</dbReference>
<feature type="domain" description="RNA polymerase sigma-70 region 4" evidence="5">
    <location>
        <begin position="121"/>
        <end position="168"/>
    </location>
</feature>
<dbReference type="NCBIfam" id="TIGR02937">
    <property type="entry name" value="sigma70-ECF"/>
    <property type="match status" value="1"/>
</dbReference>
<keyword evidence="7" id="KW-1185">Reference proteome</keyword>
<accession>A0ABW1LK76</accession>